<accession>A0A8R1UB15</accession>
<evidence type="ECO:0000313" key="3">
    <source>
        <dbReference type="Proteomes" id="UP000005239"/>
    </source>
</evidence>
<reference evidence="3" key="1">
    <citation type="journal article" date="2008" name="Nat. Genet.">
        <title>The Pristionchus pacificus genome provides a unique perspective on nematode lifestyle and parasitism.</title>
        <authorList>
            <person name="Dieterich C."/>
            <person name="Clifton S.W."/>
            <person name="Schuster L.N."/>
            <person name="Chinwalla A."/>
            <person name="Delehaunty K."/>
            <person name="Dinkelacker I."/>
            <person name="Fulton L."/>
            <person name="Fulton R."/>
            <person name="Godfrey J."/>
            <person name="Minx P."/>
            <person name="Mitreva M."/>
            <person name="Roeseler W."/>
            <person name="Tian H."/>
            <person name="Witte H."/>
            <person name="Yang S.P."/>
            <person name="Wilson R.K."/>
            <person name="Sommer R.J."/>
        </authorList>
    </citation>
    <scope>NUCLEOTIDE SEQUENCE [LARGE SCALE GENOMIC DNA]</scope>
    <source>
        <strain evidence="3">PS312</strain>
    </source>
</reference>
<accession>A0A2A6CWB3</accession>
<protein>
    <submittedName>
        <fullName evidence="2">Uncharacterized protein</fullName>
    </submittedName>
</protein>
<dbReference type="AlphaFoldDB" id="A0A2A6CWB3"/>
<feature type="region of interest" description="Disordered" evidence="1">
    <location>
        <begin position="1"/>
        <end position="21"/>
    </location>
</feature>
<name>A0A2A6CWB3_PRIPA</name>
<reference evidence="2" key="2">
    <citation type="submission" date="2022-06" db="UniProtKB">
        <authorList>
            <consortium name="EnsemblMetazoa"/>
        </authorList>
    </citation>
    <scope>IDENTIFICATION</scope>
    <source>
        <strain evidence="2">PS312</strain>
    </source>
</reference>
<organism evidence="2 3">
    <name type="scientific">Pristionchus pacificus</name>
    <name type="common">Parasitic nematode worm</name>
    <dbReference type="NCBI Taxonomy" id="54126"/>
    <lineage>
        <taxon>Eukaryota</taxon>
        <taxon>Metazoa</taxon>
        <taxon>Ecdysozoa</taxon>
        <taxon>Nematoda</taxon>
        <taxon>Chromadorea</taxon>
        <taxon>Rhabditida</taxon>
        <taxon>Rhabditina</taxon>
        <taxon>Diplogasteromorpha</taxon>
        <taxon>Diplogasteroidea</taxon>
        <taxon>Neodiplogasteridae</taxon>
        <taxon>Pristionchus</taxon>
    </lineage>
</organism>
<dbReference type="Proteomes" id="UP000005239">
    <property type="component" value="Unassembled WGS sequence"/>
</dbReference>
<sequence length="353" mass="40140">MSHSGSTDIDADIQKEKEPQLPEELHRMSFNEMPSYARAPFTTSCKRFREIDFEMGNKSFNTMTIELNGQKQLVIGNSCGIEYKLTGDAMNPIEATHHNARLFRKAQARRLEINGWNEPATELVTDIIKDVQYIRLSAEIDCQQESAQNLILAIIKDRDLTTAQLILSLNGFNSDNRLPCTKLLLELPKTNMFRLNCNLPMGNGYTRDEFEMVVDEVLLHLVKNIVCAELRIVAYTARGLLAAFEELSSYPRNKHFSFYVHESTARELLALPETSRFEKRDGGCTLLNDKRGFALAVNFQGSNFVSQFISKWRKLFGKPSQGGLAIVRMGRASPHGELMNLGWNFTEMRTMND</sequence>
<proteinExistence type="predicted"/>
<keyword evidence="3" id="KW-1185">Reference proteome</keyword>
<dbReference type="EnsemblMetazoa" id="PPA13372.1">
    <property type="protein sequence ID" value="PPA13372.1"/>
    <property type="gene ID" value="WBGene00102926"/>
</dbReference>
<evidence type="ECO:0000313" key="2">
    <source>
        <dbReference type="EnsemblMetazoa" id="PPA13372.1"/>
    </source>
</evidence>
<evidence type="ECO:0000256" key="1">
    <source>
        <dbReference type="SAM" id="MobiDB-lite"/>
    </source>
</evidence>
<gene>
    <name evidence="2" type="primary">WBGene00102926</name>
</gene>
<feature type="compositionally biased region" description="Basic and acidic residues" evidence="1">
    <location>
        <begin position="12"/>
        <end position="21"/>
    </location>
</feature>